<dbReference type="Proteomes" id="UP000295075">
    <property type="component" value="Unassembled WGS sequence"/>
</dbReference>
<evidence type="ECO:0000313" key="2">
    <source>
        <dbReference type="EMBL" id="TDC35453.1"/>
    </source>
</evidence>
<keyword evidence="1" id="KW-0732">Signal</keyword>
<protein>
    <submittedName>
        <fullName evidence="2">Uncharacterized protein</fullName>
    </submittedName>
</protein>
<organism evidence="2 3">
    <name type="scientific">Kribbella albertanoniae</name>
    <dbReference type="NCBI Taxonomy" id="1266829"/>
    <lineage>
        <taxon>Bacteria</taxon>
        <taxon>Bacillati</taxon>
        <taxon>Actinomycetota</taxon>
        <taxon>Actinomycetes</taxon>
        <taxon>Propionibacteriales</taxon>
        <taxon>Kribbellaceae</taxon>
        <taxon>Kribbella</taxon>
    </lineage>
</organism>
<accession>A0A4R4QJH3</accession>
<keyword evidence="3" id="KW-1185">Reference proteome</keyword>
<proteinExistence type="predicted"/>
<dbReference type="RefSeq" id="WP_132400172.1">
    <property type="nucleotide sequence ID" value="NZ_SMKA01000002.1"/>
</dbReference>
<feature type="signal peptide" evidence="1">
    <location>
        <begin position="1"/>
        <end position="28"/>
    </location>
</feature>
<dbReference type="AlphaFoldDB" id="A0A4R4QJH3"/>
<reference evidence="2 3" key="1">
    <citation type="submission" date="2019-03" db="EMBL/GenBank/DDBJ databases">
        <title>Draft genome sequences of novel Actinobacteria.</title>
        <authorList>
            <person name="Sahin N."/>
            <person name="Ay H."/>
            <person name="Saygin H."/>
        </authorList>
    </citation>
    <scope>NUCLEOTIDE SEQUENCE [LARGE SCALE GENOMIC DNA]</scope>
    <source>
        <strain evidence="2 3">JCM 30547</strain>
    </source>
</reference>
<evidence type="ECO:0000256" key="1">
    <source>
        <dbReference type="SAM" id="SignalP"/>
    </source>
</evidence>
<dbReference type="EMBL" id="SMKA01000002">
    <property type="protein sequence ID" value="TDC35453.1"/>
    <property type="molecule type" value="Genomic_DNA"/>
</dbReference>
<feature type="chain" id="PRO_5020387186" evidence="1">
    <location>
        <begin position="29"/>
        <end position="344"/>
    </location>
</feature>
<dbReference type="OrthoDB" id="3806702at2"/>
<name>A0A4R4QJH3_9ACTN</name>
<comment type="caution">
    <text evidence="2">The sequence shown here is derived from an EMBL/GenBank/DDBJ whole genome shotgun (WGS) entry which is preliminary data.</text>
</comment>
<gene>
    <name evidence="2" type="ORF">E1261_00890</name>
</gene>
<evidence type="ECO:0000313" key="3">
    <source>
        <dbReference type="Proteomes" id="UP000295075"/>
    </source>
</evidence>
<sequence>MQMRRILAPVLAVPFLGVSVGVAPAAQAADRPALKVTLSRGSVAVSSLNTVPVTVSVEGSYEDRASLYVQFKRISGTGPLTEFSSMELALVEGDGTPGVWRGTANVPSTASGTVEAAMVDALEFVAGTGTYDPAPVADPPKLVVDGVHVPKVTSLVTPKVVPYDKPWSVRYTITDSQTGKPYGTRLKALVGEEERCLEKREETKVLSDTSGNVVLPHDRQPVGDVTTCLSIPGNPGWISRLETPIWRPAAVSAAPSRTSAPVGTIVPVNGAVAYGSGCQVVLQRLYGATAWREVGSGKVRDSDRFTLNAQPSYKGNISYRVYLPGSGCYNKVPGTTKPFVIRGT</sequence>